<gene>
    <name evidence="1" type="ORF">I4F81_005521</name>
</gene>
<accession>A0ACC3BYY5</accession>
<dbReference type="Proteomes" id="UP000798662">
    <property type="component" value="Chromosome 2"/>
</dbReference>
<evidence type="ECO:0000313" key="2">
    <source>
        <dbReference type="Proteomes" id="UP000798662"/>
    </source>
</evidence>
<proteinExistence type="predicted"/>
<comment type="caution">
    <text evidence="1">The sequence shown here is derived from an EMBL/GenBank/DDBJ whole genome shotgun (WGS) entry which is preliminary data.</text>
</comment>
<protein>
    <submittedName>
        <fullName evidence="1">Uncharacterized protein</fullName>
    </submittedName>
</protein>
<organism evidence="1 2">
    <name type="scientific">Pyropia yezoensis</name>
    <name type="common">Susabi-nori</name>
    <name type="synonym">Porphyra yezoensis</name>
    <dbReference type="NCBI Taxonomy" id="2788"/>
    <lineage>
        <taxon>Eukaryota</taxon>
        <taxon>Rhodophyta</taxon>
        <taxon>Bangiophyceae</taxon>
        <taxon>Bangiales</taxon>
        <taxon>Bangiaceae</taxon>
        <taxon>Pyropia</taxon>
    </lineage>
</organism>
<keyword evidence="2" id="KW-1185">Reference proteome</keyword>
<evidence type="ECO:0000313" key="1">
    <source>
        <dbReference type="EMBL" id="KAK1862955.1"/>
    </source>
</evidence>
<dbReference type="EMBL" id="CM020619">
    <property type="protein sequence ID" value="KAK1862955.1"/>
    <property type="molecule type" value="Genomic_DNA"/>
</dbReference>
<reference evidence="1" key="1">
    <citation type="submission" date="2019-11" db="EMBL/GenBank/DDBJ databases">
        <title>Nori genome reveals adaptations in red seaweeds to the harsh intertidal environment.</title>
        <authorList>
            <person name="Wang D."/>
            <person name="Mao Y."/>
        </authorList>
    </citation>
    <scope>NUCLEOTIDE SEQUENCE</scope>
    <source>
        <tissue evidence="1">Gametophyte</tissue>
    </source>
</reference>
<name>A0ACC3BYY5_PYRYE</name>
<sequence length="311" mass="34294">MADSTAPPGDQAVAAPPASQFLPTMELTVLTEEQRGAAISVRMLEAEVLRRGDVSPEEVKASVADLLPPVTMLGTALLTLPYFHRKLRNVITVMGAPLTMHSSWRIMMTLATKINAEAEDRSAAVDLLKAVEAEGRRRPQPDGSRAAGGIAAADSSVSAGKESDRYAHNVAMRFRDAAAKFSGGLGESWSEYMAEYQQVARDHGLTSTQKLNFLHNLLRGDTKRFYLDRMAHVGSFAQAVEQVSLEYNSFIRQNRVKAYLSGLRMATFTAKGHDVMTALERTYHEITRLSPQVPQSHHGDAHKVDFLRMLW</sequence>